<keyword evidence="2" id="KW-0813">Transport</keyword>
<reference evidence="4" key="1">
    <citation type="submission" date="2018-05" db="EMBL/GenBank/DDBJ databases">
        <authorList>
            <person name="Lanie J.A."/>
            <person name="Ng W.-L."/>
            <person name="Kazmierczak K.M."/>
            <person name="Andrzejewski T.M."/>
            <person name="Davidsen T.M."/>
            <person name="Wayne K.J."/>
            <person name="Tettelin H."/>
            <person name="Glass J.I."/>
            <person name="Rusch D."/>
            <person name="Podicherti R."/>
            <person name="Tsui H.-C.T."/>
            <person name="Winkler M.E."/>
        </authorList>
    </citation>
    <scope>NUCLEOTIDE SEQUENCE</scope>
</reference>
<evidence type="ECO:0000256" key="2">
    <source>
        <dbReference type="ARBA" id="ARBA00022448"/>
    </source>
</evidence>
<keyword evidence="3" id="KW-0732">Signal</keyword>
<dbReference type="GO" id="GO:0046872">
    <property type="term" value="F:metal ion binding"/>
    <property type="evidence" value="ECO:0007669"/>
    <property type="project" value="InterPro"/>
</dbReference>
<gene>
    <name evidence="4" type="ORF">METZ01_LOCUS40476</name>
</gene>
<sequence length="315" mass="35846">VEMLYTTGFPFLDRLNHQIIINTKPPGQMIHFFKMRVVFVALIQILYFSGKGWAEPIPAFVSIAPQKYFVERIGGKEVEVEVMVKPGESPATFNPNPKKMSRLANSQLYFSMGVPFEKIWMSRIKAIQPDLKIIPLNRNMAEYKDSHFESQSHEEGDPHIWTSPSHVKIMATEIEVALSKEKPDKAEFFKINNIALARELDILDQEIRDIIASGKGRSFMVFHPAWSYFADAYGLEQISIEHQGKEPGPRALKEIINRGKKLHIKVIFVQKQFGLSVAQKVAKMIGATVQEMDPLAENYFENMRQTAKAISGANH</sequence>
<evidence type="ECO:0000313" key="4">
    <source>
        <dbReference type="EMBL" id="SUZ87622.1"/>
    </source>
</evidence>
<dbReference type="Pfam" id="PF01297">
    <property type="entry name" value="ZnuA"/>
    <property type="match status" value="1"/>
</dbReference>
<name>A0A381R7H2_9ZZZZ</name>
<evidence type="ECO:0000256" key="3">
    <source>
        <dbReference type="ARBA" id="ARBA00022729"/>
    </source>
</evidence>
<organism evidence="4">
    <name type="scientific">marine metagenome</name>
    <dbReference type="NCBI Taxonomy" id="408172"/>
    <lineage>
        <taxon>unclassified sequences</taxon>
        <taxon>metagenomes</taxon>
        <taxon>ecological metagenomes</taxon>
    </lineage>
</organism>
<accession>A0A381R7H2</accession>
<protein>
    <recommendedName>
        <fullName evidence="5">ABC transporter substrate-binding protein</fullName>
    </recommendedName>
</protein>
<comment type="similarity">
    <text evidence="1">Belongs to the bacterial solute-binding protein 9 family.</text>
</comment>
<dbReference type="SUPFAM" id="SSF53807">
    <property type="entry name" value="Helical backbone' metal receptor"/>
    <property type="match status" value="1"/>
</dbReference>
<dbReference type="InterPro" id="IPR050492">
    <property type="entry name" value="Bact_metal-bind_prot9"/>
</dbReference>
<dbReference type="AlphaFoldDB" id="A0A381R7H2"/>
<dbReference type="PANTHER" id="PTHR42953:SF3">
    <property type="entry name" value="HIGH-AFFINITY ZINC UPTAKE SYSTEM PROTEIN ZNUA"/>
    <property type="match status" value="1"/>
</dbReference>
<dbReference type="GO" id="GO:0030001">
    <property type="term" value="P:metal ion transport"/>
    <property type="evidence" value="ECO:0007669"/>
    <property type="project" value="InterPro"/>
</dbReference>
<dbReference type="InterPro" id="IPR006127">
    <property type="entry name" value="ZnuA-like"/>
</dbReference>
<dbReference type="Gene3D" id="3.40.50.1980">
    <property type="entry name" value="Nitrogenase molybdenum iron protein domain"/>
    <property type="match status" value="2"/>
</dbReference>
<evidence type="ECO:0008006" key="5">
    <source>
        <dbReference type="Google" id="ProtNLM"/>
    </source>
</evidence>
<dbReference type="EMBL" id="UINC01001733">
    <property type="protein sequence ID" value="SUZ87622.1"/>
    <property type="molecule type" value="Genomic_DNA"/>
</dbReference>
<proteinExistence type="inferred from homology"/>
<dbReference type="PANTHER" id="PTHR42953">
    <property type="entry name" value="HIGH-AFFINITY ZINC UPTAKE SYSTEM PROTEIN ZNUA-RELATED"/>
    <property type="match status" value="1"/>
</dbReference>
<feature type="non-terminal residue" evidence="4">
    <location>
        <position position="1"/>
    </location>
</feature>
<evidence type="ECO:0000256" key="1">
    <source>
        <dbReference type="ARBA" id="ARBA00011028"/>
    </source>
</evidence>